<organism evidence="2 3">
    <name type="scientific">Pikeienuella piscinae</name>
    <dbReference type="NCBI Taxonomy" id="2748098"/>
    <lineage>
        <taxon>Bacteria</taxon>
        <taxon>Pseudomonadati</taxon>
        <taxon>Pseudomonadota</taxon>
        <taxon>Alphaproteobacteria</taxon>
        <taxon>Rhodobacterales</taxon>
        <taxon>Paracoccaceae</taxon>
        <taxon>Pikeienuella</taxon>
    </lineage>
</organism>
<dbReference type="Gene3D" id="3.90.550.10">
    <property type="entry name" value="Spore Coat Polysaccharide Biosynthesis Protein SpsA, Chain A"/>
    <property type="match status" value="1"/>
</dbReference>
<dbReference type="RefSeq" id="WP_165100681.1">
    <property type="nucleotide sequence ID" value="NZ_CP049056.1"/>
</dbReference>
<dbReference type="PANTHER" id="PTHR43685">
    <property type="entry name" value="GLYCOSYLTRANSFERASE"/>
    <property type="match status" value="1"/>
</dbReference>
<dbReference type="AlphaFoldDB" id="A0A7L5C202"/>
<accession>A0A7L5C202</accession>
<dbReference type="GO" id="GO:0016740">
    <property type="term" value="F:transferase activity"/>
    <property type="evidence" value="ECO:0007669"/>
    <property type="project" value="UniProtKB-KW"/>
</dbReference>
<feature type="domain" description="Glycosyltransferase 2-like" evidence="1">
    <location>
        <begin position="14"/>
        <end position="178"/>
    </location>
</feature>
<dbReference type="InterPro" id="IPR029044">
    <property type="entry name" value="Nucleotide-diphossugar_trans"/>
</dbReference>
<evidence type="ECO:0000313" key="2">
    <source>
        <dbReference type="EMBL" id="QIE56847.1"/>
    </source>
</evidence>
<evidence type="ECO:0000259" key="1">
    <source>
        <dbReference type="Pfam" id="PF00535"/>
    </source>
</evidence>
<protein>
    <submittedName>
        <fullName evidence="2">Glycosyltransferase family 2 protein</fullName>
    </submittedName>
</protein>
<dbReference type="PANTHER" id="PTHR43685:SF2">
    <property type="entry name" value="GLYCOSYLTRANSFERASE 2-LIKE DOMAIN-CONTAINING PROTEIN"/>
    <property type="match status" value="1"/>
</dbReference>
<dbReference type="Proteomes" id="UP000503336">
    <property type="component" value="Chromosome"/>
</dbReference>
<keyword evidence="2" id="KW-0808">Transferase</keyword>
<gene>
    <name evidence="2" type="ORF">G5B40_16225</name>
</gene>
<reference evidence="2 3" key="1">
    <citation type="submission" date="2020-02" db="EMBL/GenBank/DDBJ databases">
        <title>complete genome sequence of Rhodobacteraceae bacterium.</title>
        <authorList>
            <person name="Park J."/>
            <person name="Kim Y.-S."/>
            <person name="Kim K.-H."/>
        </authorList>
    </citation>
    <scope>NUCLEOTIDE SEQUENCE [LARGE SCALE GENOMIC DNA]</scope>
    <source>
        <strain evidence="2 3">RR4-56</strain>
    </source>
</reference>
<keyword evidence="3" id="KW-1185">Reference proteome</keyword>
<dbReference type="Pfam" id="PF00535">
    <property type="entry name" value="Glycos_transf_2"/>
    <property type="match status" value="1"/>
</dbReference>
<dbReference type="SUPFAM" id="SSF53448">
    <property type="entry name" value="Nucleotide-diphospho-sugar transferases"/>
    <property type="match status" value="1"/>
</dbReference>
<proteinExistence type="predicted"/>
<dbReference type="EMBL" id="CP049056">
    <property type="protein sequence ID" value="QIE56847.1"/>
    <property type="molecule type" value="Genomic_DNA"/>
</dbReference>
<sequence>MTSEGADANTPRCSIGLPVYNGENYLEEAIQSVLDQSFQDFELIISDNASTDATPEICQAFAERDSRITYVRHPRNIGAAKNYNYVFHLARAQHFNWLAHDDILEPDFLSTCLSGFDAADRDTVLVYPAFRYIDEHGNQIDQEHPSCVHTAAGTPARRMYEVLEGLGIVTSIFGMFRRTELARTRLIGSYIASDYVLLAECALLGKIIRLDCAPQFMRRLHDEGSQRANRTPDEVAKWFDPDTVADARPARRVSREYLNAILLTPGQSAFGRLSAFAYLAVQRGRLKRRAKRARRMKA</sequence>
<dbReference type="InterPro" id="IPR001173">
    <property type="entry name" value="Glyco_trans_2-like"/>
</dbReference>
<dbReference type="KEGG" id="hdh:G5B40_16225"/>
<evidence type="ECO:0000313" key="3">
    <source>
        <dbReference type="Proteomes" id="UP000503336"/>
    </source>
</evidence>
<dbReference type="InterPro" id="IPR050834">
    <property type="entry name" value="Glycosyltransf_2"/>
</dbReference>
<name>A0A7L5C202_9RHOB</name>